<dbReference type="Proteomes" id="UP000722121">
    <property type="component" value="Unassembled WGS sequence"/>
</dbReference>
<evidence type="ECO:0000313" key="3">
    <source>
        <dbReference type="Proteomes" id="UP000722121"/>
    </source>
</evidence>
<reference evidence="2 3" key="1">
    <citation type="submission" date="2021-02" db="EMBL/GenBank/DDBJ databases">
        <title>Activity-based single-cell genomes from oceanic crustal fluid captures similar information to metagenomic and metatranscriptomic surveys with orders of magnitude less sampling.</title>
        <authorList>
            <person name="D'Angelo T.S."/>
            <person name="Orcutt B.N."/>
        </authorList>
    </citation>
    <scope>NUCLEOTIDE SEQUENCE [LARGE SCALE GENOMIC DNA]</scope>
    <source>
        <strain evidence="2">AH-315-G07</strain>
    </source>
</reference>
<feature type="compositionally biased region" description="Low complexity" evidence="1">
    <location>
        <begin position="237"/>
        <end position="252"/>
    </location>
</feature>
<evidence type="ECO:0000313" key="2">
    <source>
        <dbReference type="EMBL" id="MBN4067400.1"/>
    </source>
</evidence>
<sequence length="319" mass="35332">MDAISALTPWLGNIFSINQEKSASTEGTSSFLMPQINNVNDAMRALQDWISGSSAPFLQKRTTAHPKERSIEQLSKEQEAQFSRTVIYLSNKAALVILHRLLAREKKNLTKKLVPSRVEVVEEDSEKDSKKTTIAARSNSTGNVSNKKPAAALTVYRNRGAQKPQFFRINITLSDQAILAIARQIFAEANNNSTKKPLQLIRQSRYVEVIEGNPEQVIVETTPTAATAPMSPSLQKEAAAPAQEEAAAPAPAQEKDLVPTPKKVETTQVKRGEARVSNTAKPGKMRILLSKIADLFKKLFLFITYPFRAIYTRLTSRVT</sequence>
<evidence type="ECO:0000256" key="1">
    <source>
        <dbReference type="SAM" id="MobiDB-lite"/>
    </source>
</evidence>
<feature type="region of interest" description="Disordered" evidence="1">
    <location>
        <begin position="125"/>
        <end position="146"/>
    </location>
</feature>
<proteinExistence type="predicted"/>
<keyword evidence="3" id="KW-1185">Reference proteome</keyword>
<feature type="compositionally biased region" description="Basic and acidic residues" evidence="1">
    <location>
        <begin position="253"/>
        <end position="274"/>
    </location>
</feature>
<feature type="region of interest" description="Disordered" evidence="1">
    <location>
        <begin position="223"/>
        <end position="277"/>
    </location>
</feature>
<comment type="caution">
    <text evidence="2">The sequence shown here is derived from an EMBL/GenBank/DDBJ whole genome shotgun (WGS) entry which is preliminary data.</text>
</comment>
<feature type="compositionally biased region" description="Polar residues" evidence="1">
    <location>
        <begin position="135"/>
        <end position="146"/>
    </location>
</feature>
<gene>
    <name evidence="2" type="ORF">JYU14_04885</name>
</gene>
<name>A0ABS3ASR8_9BACT</name>
<organism evidence="2 3">
    <name type="scientific">Simkania negevensis</name>
    <dbReference type="NCBI Taxonomy" id="83561"/>
    <lineage>
        <taxon>Bacteria</taxon>
        <taxon>Pseudomonadati</taxon>
        <taxon>Chlamydiota</taxon>
        <taxon>Chlamydiia</taxon>
        <taxon>Parachlamydiales</taxon>
        <taxon>Simkaniaceae</taxon>
        <taxon>Simkania</taxon>
    </lineage>
</organism>
<accession>A0ABS3ASR8</accession>
<protein>
    <submittedName>
        <fullName evidence="2">Uncharacterized protein</fullName>
    </submittedName>
</protein>
<dbReference type="EMBL" id="JAFITR010000132">
    <property type="protein sequence ID" value="MBN4067400.1"/>
    <property type="molecule type" value="Genomic_DNA"/>
</dbReference>